<reference evidence="1" key="1">
    <citation type="submission" date="2023-11" db="EMBL/GenBank/DDBJ databases">
        <authorList>
            <person name="Poullet M."/>
        </authorList>
    </citation>
    <scope>NUCLEOTIDE SEQUENCE</scope>
    <source>
        <strain evidence="1">E1834</strain>
    </source>
</reference>
<sequence>MIMTNKSSEEKIRKHLDIILKKTKLDEKQVFVFVQNENPTHDFDGKVLLSSPYQINTLPDGSGGIYQALLPALPKLEKAGLEYFYVCSDNNVLCRVPDLHMVGCAIGKTADCVAKVMKEERILPKEVVEKRNPKNPIKLIFREGSIGNTFFTLDFLKEACLQYDSLPFHEIQKSIPFWNPNTRKIIHPVGKNGIKKERFIYDALFHAKFVFFSILKFFLAIFSCSDCLNPRSLNLDTIFS</sequence>
<dbReference type="Proteomes" id="UP001497535">
    <property type="component" value="Unassembled WGS sequence"/>
</dbReference>
<proteinExistence type="predicted"/>
<keyword evidence="2" id="KW-1185">Reference proteome</keyword>
<comment type="caution">
    <text evidence="1">The sequence shown here is derived from an EMBL/GenBank/DDBJ whole genome shotgun (WGS) entry which is preliminary data.</text>
</comment>
<name>A0ACB1A495_MELEN</name>
<gene>
    <name evidence="1" type="ORF">MENTE1834_LOCUS33048</name>
</gene>
<accession>A0ACB1A495</accession>
<evidence type="ECO:0000313" key="2">
    <source>
        <dbReference type="Proteomes" id="UP001497535"/>
    </source>
</evidence>
<organism evidence="1 2">
    <name type="scientific">Meloidogyne enterolobii</name>
    <name type="common">Root-knot nematode worm</name>
    <name type="synonym">Meloidogyne mayaguensis</name>
    <dbReference type="NCBI Taxonomy" id="390850"/>
    <lineage>
        <taxon>Eukaryota</taxon>
        <taxon>Metazoa</taxon>
        <taxon>Ecdysozoa</taxon>
        <taxon>Nematoda</taxon>
        <taxon>Chromadorea</taxon>
        <taxon>Rhabditida</taxon>
        <taxon>Tylenchina</taxon>
        <taxon>Tylenchomorpha</taxon>
        <taxon>Tylenchoidea</taxon>
        <taxon>Meloidogynidae</taxon>
        <taxon>Meloidogyninae</taxon>
        <taxon>Meloidogyne</taxon>
    </lineage>
</organism>
<dbReference type="EMBL" id="CAVMJV010000057">
    <property type="protein sequence ID" value="CAK5085589.1"/>
    <property type="molecule type" value="Genomic_DNA"/>
</dbReference>
<protein>
    <submittedName>
        <fullName evidence="1">Uncharacterized protein</fullName>
    </submittedName>
</protein>
<evidence type="ECO:0000313" key="1">
    <source>
        <dbReference type="EMBL" id="CAK5085589.1"/>
    </source>
</evidence>